<feature type="binding site" evidence="9">
    <location>
        <position position="128"/>
    </location>
    <ligand>
        <name>L-histidine</name>
        <dbReference type="ChEBI" id="CHEBI:57595"/>
    </ligand>
</feature>
<organism evidence="11 12">
    <name type="scientific">Campylobacter portucalensis</name>
    <dbReference type="NCBI Taxonomy" id="2608384"/>
    <lineage>
        <taxon>Bacteria</taxon>
        <taxon>Pseudomonadati</taxon>
        <taxon>Campylobacterota</taxon>
        <taxon>Epsilonproteobacteria</taxon>
        <taxon>Campylobacterales</taxon>
        <taxon>Campylobacteraceae</taxon>
        <taxon>Campylobacter</taxon>
    </lineage>
</organism>
<dbReference type="GO" id="GO:0004821">
    <property type="term" value="F:histidine-tRNA ligase activity"/>
    <property type="evidence" value="ECO:0007669"/>
    <property type="project" value="UniProtKB-UniRule"/>
</dbReference>
<accession>A0A6L5WLY5</accession>
<feature type="binding site" evidence="9">
    <location>
        <begin position="79"/>
        <end position="81"/>
    </location>
    <ligand>
        <name>L-histidine</name>
        <dbReference type="ChEBI" id="CHEBI:57595"/>
    </ligand>
</feature>
<comment type="caution">
    <text evidence="11">The sequence shown here is derived from an EMBL/GenBank/DDBJ whole genome shotgun (WGS) entry which is preliminary data.</text>
</comment>
<comment type="subunit">
    <text evidence="2 8">Homodimer.</text>
</comment>
<dbReference type="InterPro" id="IPR036621">
    <property type="entry name" value="Anticodon-bd_dom_sf"/>
</dbReference>
<dbReference type="Gene3D" id="3.30.930.10">
    <property type="entry name" value="Bira Bifunctional Protein, Domain 2"/>
    <property type="match status" value="1"/>
</dbReference>
<gene>
    <name evidence="8" type="primary">hisS</name>
    <name evidence="11" type="ORF">F1B92_06545</name>
</gene>
<dbReference type="PIRSF" id="PIRSF001549">
    <property type="entry name" value="His-tRNA_synth"/>
    <property type="match status" value="1"/>
</dbReference>
<dbReference type="InterPro" id="IPR004154">
    <property type="entry name" value="Anticodon-bd"/>
</dbReference>
<dbReference type="Pfam" id="PF13393">
    <property type="entry name" value="tRNA-synt_His"/>
    <property type="match status" value="1"/>
</dbReference>
<dbReference type="Proteomes" id="UP000476338">
    <property type="component" value="Unassembled WGS sequence"/>
</dbReference>
<evidence type="ECO:0000256" key="8">
    <source>
        <dbReference type="HAMAP-Rule" id="MF_00127"/>
    </source>
</evidence>
<sequence>MIQALRGMKDIIDDGDLYQYIVKICEEITLNFGYKFIETPKLEQTSLFIRSVGESSDIVNKEMYQFIDKGGNDVCLRPEGTAGVVRAFIEHKFDRAGGVRKYFYYGSMFRYERPQKGRLREFHQFGIECFGEKSVYEDASVIIIGAEILNRLGIKTTLKINSLGDKECMPKYKAKLVEYLNSLDGLCQDCLRRIDTNPIRVLDCKNENCQNLLKNAPLITENLNDECQKDFDKLKEILTNNNIKFEVDPKLVRGLDYYSKTAFEFISDEIGSQSAVLGGGRYDNLVEYLGGRQTYAVGFAMGIERIMEILKSRTQSDERKGIYLCALDDKFIDEIYKLGLNLRKTHNVETNYEAKNPAKHLKSADNLNKKIFLCLGENEFKNNEIWYKNLDNGDDEKLNLNDLERFLNAR</sequence>
<dbReference type="PANTHER" id="PTHR43707:SF1">
    <property type="entry name" value="HISTIDINE--TRNA LIGASE, MITOCHONDRIAL-RELATED"/>
    <property type="match status" value="1"/>
</dbReference>
<evidence type="ECO:0000256" key="9">
    <source>
        <dbReference type="PIRSR" id="PIRSR001549-1"/>
    </source>
</evidence>
<keyword evidence="12" id="KW-1185">Reference proteome</keyword>
<dbReference type="HAMAP" id="MF_00127">
    <property type="entry name" value="His_tRNA_synth"/>
    <property type="match status" value="1"/>
</dbReference>
<dbReference type="RefSeq" id="WP_154571088.1">
    <property type="nucleotide sequence ID" value="NZ_VWSJ01000025.1"/>
</dbReference>
<feature type="binding site" evidence="9">
    <location>
        <position position="253"/>
    </location>
    <ligand>
        <name>L-histidine</name>
        <dbReference type="ChEBI" id="CHEBI:57595"/>
    </ligand>
</feature>
<dbReference type="InterPro" id="IPR045864">
    <property type="entry name" value="aa-tRNA-synth_II/BPL/LPL"/>
</dbReference>
<evidence type="ECO:0000256" key="7">
    <source>
        <dbReference type="ARBA" id="ARBA00047639"/>
    </source>
</evidence>
<keyword evidence="6 8" id="KW-0030">Aminoacyl-tRNA synthetase</keyword>
<evidence type="ECO:0000256" key="1">
    <source>
        <dbReference type="ARBA" id="ARBA00008226"/>
    </source>
</evidence>
<dbReference type="GO" id="GO:0006427">
    <property type="term" value="P:histidyl-tRNA aminoacylation"/>
    <property type="evidence" value="ECO:0007669"/>
    <property type="project" value="UniProtKB-UniRule"/>
</dbReference>
<dbReference type="AlphaFoldDB" id="A0A6L5WLY5"/>
<keyword evidence="4 8" id="KW-0547">Nucleotide-binding</keyword>
<evidence type="ECO:0000256" key="4">
    <source>
        <dbReference type="ARBA" id="ARBA00022741"/>
    </source>
</evidence>
<evidence type="ECO:0000256" key="2">
    <source>
        <dbReference type="ARBA" id="ARBA00011738"/>
    </source>
</evidence>
<proteinExistence type="inferred from homology"/>
<dbReference type="SUPFAM" id="SSF52954">
    <property type="entry name" value="Class II aaRS ABD-related"/>
    <property type="match status" value="1"/>
</dbReference>
<dbReference type="InterPro" id="IPR041715">
    <property type="entry name" value="HisRS-like_core"/>
</dbReference>
<keyword evidence="8" id="KW-0963">Cytoplasm</keyword>
<keyword evidence="8" id="KW-0067">ATP-binding</keyword>
<dbReference type="Gene3D" id="3.40.50.800">
    <property type="entry name" value="Anticodon-binding domain"/>
    <property type="match status" value="1"/>
</dbReference>
<dbReference type="EC" id="6.1.1.21" evidence="8"/>
<dbReference type="PROSITE" id="PS50862">
    <property type="entry name" value="AA_TRNA_LIGASE_II"/>
    <property type="match status" value="1"/>
</dbReference>
<name>A0A6L5WLY5_9BACT</name>
<protein>
    <recommendedName>
        <fullName evidence="8">Histidine--tRNA ligase</fullName>
        <ecNumber evidence="8">6.1.1.21</ecNumber>
    </recommendedName>
    <alternativeName>
        <fullName evidence="8">Histidyl-tRNA synthetase</fullName>
        <shortName evidence="8">HisRS</shortName>
    </alternativeName>
</protein>
<dbReference type="NCBIfam" id="TIGR00442">
    <property type="entry name" value="hisS"/>
    <property type="match status" value="1"/>
</dbReference>
<evidence type="ECO:0000313" key="11">
    <source>
        <dbReference type="EMBL" id="MSN96823.1"/>
    </source>
</evidence>
<dbReference type="EMBL" id="VWSJ01000025">
    <property type="protein sequence ID" value="MSN96823.1"/>
    <property type="molecule type" value="Genomic_DNA"/>
</dbReference>
<dbReference type="PANTHER" id="PTHR43707">
    <property type="entry name" value="HISTIDYL-TRNA SYNTHETASE"/>
    <property type="match status" value="1"/>
</dbReference>
<reference evidence="11 12" key="1">
    <citation type="submission" date="2019-09" db="EMBL/GenBank/DDBJ databases">
        <authorList>
            <person name="Silva M."/>
            <person name="Pereira G."/>
            <person name="Lopes-Da-Costa L."/>
            <person name="Silva E."/>
        </authorList>
    </citation>
    <scope>NUCLEOTIDE SEQUENCE [LARGE SCALE GENOMIC DNA]</scope>
    <source>
        <strain evidence="11 12">FMV-PI01</strain>
    </source>
</reference>
<evidence type="ECO:0000256" key="5">
    <source>
        <dbReference type="ARBA" id="ARBA00022917"/>
    </source>
</evidence>
<comment type="similarity">
    <text evidence="1 8">Belongs to the class-II aminoacyl-tRNA synthetase family.</text>
</comment>
<evidence type="ECO:0000259" key="10">
    <source>
        <dbReference type="PROSITE" id="PS50862"/>
    </source>
</evidence>
<keyword evidence="3 8" id="KW-0436">Ligase</keyword>
<evidence type="ECO:0000313" key="12">
    <source>
        <dbReference type="Proteomes" id="UP000476338"/>
    </source>
</evidence>
<dbReference type="CDD" id="cd00773">
    <property type="entry name" value="HisRS-like_core"/>
    <property type="match status" value="1"/>
</dbReference>
<feature type="binding site" evidence="9">
    <location>
        <begin position="257"/>
        <end position="258"/>
    </location>
    <ligand>
        <name>L-histidine</name>
        <dbReference type="ChEBI" id="CHEBI:57595"/>
    </ligand>
</feature>
<dbReference type="GO" id="GO:0005737">
    <property type="term" value="C:cytoplasm"/>
    <property type="evidence" value="ECO:0007669"/>
    <property type="project" value="UniProtKB-SubCell"/>
</dbReference>
<feature type="domain" description="Aminoacyl-transfer RNA synthetases class-II family profile" evidence="10">
    <location>
        <begin position="17"/>
        <end position="310"/>
    </location>
</feature>
<comment type="subcellular location">
    <subcellularLocation>
        <location evidence="8">Cytoplasm</location>
    </subcellularLocation>
</comment>
<dbReference type="InterPro" id="IPR006195">
    <property type="entry name" value="aa-tRNA-synth_II"/>
</dbReference>
<keyword evidence="5 8" id="KW-0648">Protein biosynthesis</keyword>
<evidence type="ECO:0000256" key="3">
    <source>
        <dbReference type="ARBA" id="ARBA00022598"/>
    </source>
</evidence>
<dbReference type="InterPro" id="IPR015807">
    <property type="entry name" value="His-tRNA-ligase"/>
</dbReference>
<dbReference type="GO" id="GO:0005524">
    <property type="term" value="F:ATP binding"/>
    <property type="evidence" value="ECO:0007669"/>
    <property type="project" value="UniProtKB-UniRule"/>
</dbReference>
<dbReference type="Pfam" id="PF03129">
    <property type="entry name" value="HGTP_anticodon"/>
    <property type="match status" value="1"/>
</dbReference>
<evidence type="ECO:0000256" key="6">
    <source>
        <dbReference type="ARBA" id="ARBA00023146"/>
    </source>
</evidence>
<feature type="binding site" evidence="9">
    <location>
        <position position="124"/>
    </location>
    <ligand>
        <name>L-histidine</name>
        <dbReference type="ChEBI" id="CHEBI:57595"/>
    </ligand>
</feature>
<comment type="catalytic activity">
    <reaction evidence="7 8">
        <text>tRNA(His) + L-histidine + ATP = L-histidyl-tRNA(His) + AMP + diphosphate + H(+)</text>
        <dbReference type="Rhea" id="RHEA:17313"/>
        <dbReference type="Rhea" id="RHEA-COMP:9665"/>
        <dbReference type="Rhea" id="RHEA-COMP:9689"/>
        <dbReference type="ChEBI" id="CHEBI:15378"/>
        <dbReference type="ChEBI" id="CHEBI:30616"/>
        <dbReference type="ChEBI" id="CHEBI:33019"/>
        <dbReference type="ChEBI" id="CHEBI:57595"/>
        <dbReference type="ChEBI" id="CHEBI:78442"/>
        <dbReference type="ChEBI" id="CHEBI:78527"/>
        <dbReference type="ChEBI" id="CHEBI:456215"/>
        <dbReference type="EC" id="6.1.1.21"/>
    </reaction>
</comment>
<dbReference type="SUPFAM" id="SSF55681">
    <property type="entry name" value="Class II aaRS and biotin synthetases"/>
    <property type="match status" value="1"/>
</dbReference>
<reference evidence="11 12" key="2">
    <citation type="submission" date="2020-03" db="EMBL/GenBank/DDBJ databases">
        <title>Campylobacter portucalensis sp. nov., a new species of Campylobacter isolated from the reproductive tract of bulls.</title>
        <authorList>
            <person name="Silva M.F."/>
            <person name="Pereira G."/>
            <person name="Carneiro C."/>
            <person name="Hemphill A."/>
            <person name="Mateus L."/>
            <person name="Lopes-Da-Costa L."/>
            <person name="Silva E."/>
        </authorList>
    </citation>
    <scope>NUCLEOTIDE SEQUENCE [LARGE SCALE GENOMIC DNA]</scope>
    <source>
        <strain evidence="11 12">FMV-PI01</strain>
    </source>
</reference>
<feature type="binding site" evidence="9">
    <location>
        <position position="110"/>
    </location>
    <ligand>
        <name>L-histidine</name>
        <dbReference type="ChEBI" id="CHEBI:57595"/>
    </ligand>
</feature>
<dbReference type="InterPro" id="IPR004516">
    <property type="entry name" value="HisRS/HisZ"/>
</dbReference>